<keyword evidence="1" id="KW-1133">Transmembrane helix</keyword>
<dbReference type="AlphaFoldDB" id="A0A2U1U4D7"/>
<evidence type="ECO:0000313" key="2">
    <source>
        <dbReference type="EMBL" id="PWC16492.1"/>
    </source>
</evidence>
<dbReference type="Proteomes" id="UP000296159">
    <property type="component" value="Unassembled WGS sequence"/>
</dbReference>
<evidence type="ECO:0000313" key="3">
    <source>
        <dbReference type="Proteomes" id="UP000296159"/>
    </source>
</evidence>
<dbReference type="NCBIfam" id="TIGR01167">
    <property type="entry name" value="LPXTG_anchor"/>
    <property type="match status" value="1"/>
</dbReference>
<evidence type="ECO:0000256" key="1">
    <source>
        <dbReference type="SAM" id="Phobius"/>
    </source>
</evidence>
<feature type="transmembrane region" description="Helical" evidence="1">
    <location>
        <begin position="16"/>
        <end position="33"/>
    </location>
</feature>
<keyword evidence="3" id="KW-1185">Reference proteome</keyword>
<comment type="caution">
    <text evidence="2">The sequence shown here is derived from an EMBL/GenBank/DDBJ whole genome shotgun (WGS) entry which is preliminary data.</text>
</comment>
<dbReference type="EMBL" id="QDKH01000009">
    <property type="protein sequence ID" value="PWC16492.1"/>
    <property type="molecule type" value="Genomic_DNA"/>
</dbReference>
<accession>A0A2U1U4D7</accession>
<keyword evidence="1" id="KW-0812">Transmembrane</keyword>
<name>A0A2U1U4D7_9GAMM</name>
<proteinExistence type="predicted"/>
<reference evidence="2 3" key="1">
    <citation type="submission" date="2018-04" db="EMBL/GenBank/DDBJ databases">
        <title>Brenneria corticis sp.nov.</title>
        <authorList>
            <person name="Li Y."/>
        </authorList>
    </citation>
    <scope>NUCLEOTIDE SEQUENCE [LARGE SCALE GENOMIC DNA]</scope>
    <source>
        <strain evidence="2 3">CFCC 11842</strain>
    </source>
</reference>
<gene>
    <name evidence="2" type="ORF">DDT56_10445</name>
</gene>
<organism evidence="2 3">
    <name type="scientific">Brenneria corticis</name>
    <dbReference type="NCBI Taxonomy" id="2173106"/>
    <lineage>
        <taxon>Bacteria</taxon>
        <taxon>Pseudomonadati</taxon>
        <taxon>Pseudomonadota</taxon>
        <taxon>Gammaproteobacteria</taxon>
        <taxon>Enterobacterales</taxon>
        <taxon>Pectobacteriaceae</taxon>
        <taxon>Brenneria</taxon>
    </lineage>
</organism>
<protein>
    <submittedName>
        <fullName evidence="2">Uncharacterized protein</fullName>
    </submittedName>
</protein>
<sequence>MPRAVSYTQIQGTSRGHVYSGLGFILGSLFFVFRRRKKSR</sequence>
<keyword evidence="1" id="KW-0472">Membrane</keyword>